<accession>A0AAJ6CS77</accession>
<reference evidence="1" key="1">
    <citation type="submission" date="2023-03" db="EMBL/GenBank/DDBJ databases">
        <title>Aeromonas caviae strain AC1520.</title>
        <authorList>
            <person name="Xie T."/>
            <person name="Zhang Q."/>
            <person name="Deng J."/>
            <person name="Li X."/>
        </authorList>
    </citation>
    <scope>NUCLEOTIDE SEQUENCE</scope>
    <source>
        <strain evidence="1">AC1520</strain>
        <plasmid evidence="1">pAC1520</plasmid>
    </source>
</reference>
<geneLocation type="plasmid" evidence="1 2">
    <name>pAC1520</name>
</geneLocation>
<dbReference type="Proteomes" id="UP001218423">
    <property type="component" value="Plasmid pAC1520"/>
</dbReference>
<evidence type="ECO:0000313" key="1">
    <source>
        <dbReference type="EMBL" id="WFG00283.1"/>
    </source>
</evidence>
<dbReference type="AlphaFoldDB" id="A0AAJ6CS77"/>
<protein>
    <submittedName>
        <fullName evidence="1">Uncharacterized protein</fullName>
    </submittedName>
</protein>
<evidence type="ECO:0000313" key="2">
    <source>
        <dbReference type="Proteomes" id="UP001218423"/>
    </source>
</evidence>
<dbReference type="EMBL" id="CP120943">
    <property type="protein sequence ID" value="WFG00283.1"/>
    <property type="molecule type" value="Genomic_DNA"/>
</dbReference>
<proteinExistence type="predicted"/>
<sequence>MHYEVMNVCRGTSVVDINNLPEHVTYYERSVTRPNGQKTVECSIRVFLRIIRDGQKKRISRTISVNQNGLDTAVDMATKWIAKQKETCTVLSRPEPPVKSAPTFDWDRINSRYINRGSSITVRVPGADHAIFHNSKAAEAIALRDQLCAALGIDLNAPPKRKARRPFAKRVVNAVKSDKTLAPGVFYSEFKVLGANGVASIRRTYRTSVMVKVPGSEERKEIAFTRSANRYGHKEALRMVEEWRAKKVAEHYVKHEP</sequence>
<keyword evidence="1" id="KW-0614">Plasmid</keyword>
<dbReference type="RefSeq" id="WP_164884686.1">
    <property type="nucleotide sequence ID" value="NZ_CAWOMG010000077.1"/>
</dbReference>
<organism evidence="1 2">
    <name type="scientific">Aeromonas caviae</name>
    <name type="common">Aeromonas punctata</name>
    <dbReference type="NCBI Taxonomy" id="648"/>
    <lineage>
        <taxon>Bacteria</taxon>
        <taxon>Pseudomonadati</taxon>
        <taxon>Pseudomonadota</taxon>
        <taxon>Gammaproteobacteria</taxon>
        <taxon>Aeromonadales</taxon>
        <taxon>Aeromonadaceae</taxon>
        <taxon>Aeromonas</taxon>
    </lineage>
</organism>
<gene>
    <name evidence="1" type="ORF">P5S46_21210</name>
</gene>
<name>A0AAJ6CS77_AERCA</name>